<dbReference type="Gene3D" id="3.30.160.20">
    <property type="match status" value="1"/>
</dbReference>
<comment type="PTM">
    <text evidence="7">Methylated by PrmC. Methylation increases the termination efficiency of RF1.</text>
</comment>
<evidence type="ECO:0000313" key="10">
    <source>
        <dbReference type="EMBL" id="MBB2204333.1"/>
    </source>
</evidence>
<dbReference type="InterPro" id="IPR000352">
    <property type="entry name" value="Pep_chain_release_fac_I"/>
</dbReference>
<evidence type="ECO:0000256" key="1">
    <source>
        <dbReference type="ARBA" id="ARBA00002986"/>
    </source>
</evidence>
<evidence type="ECO:0000259" key="9">
    <source>
        <dbReference type="PROSITE" id="PS00745"/>
    </source>
</evidence>
<dbReference type="HAMAP" id="MF_00093">
    <property type="entry name" value="Rel_fac_1"/>
    <property type="match status" value="1"/>
</dbReference>
<dbReference type="FunFam" id="3.30.70.1660:FF:000004">
    <property type="entry name" value="Peptide chain release factor 1"/>
    <property type="match status" value="1"/>
</dbReference>
<protein>
    <recommendedName>
        <fullName evidence="7 8">Peptide chain release factor 1</fullName>
        <shortName evidence="7">RF-1</shortName>
    </recommendedName>
</protein>
<gene>
    <name evidence="7 10" type="primary">prfA</name>
    <name evidence="10" type="ORF">HLH27_04775</name>
</gene>
<keyword evidence="4 7" id="KW-0488">Methylation</keyword>
<comment type="subcellular location">
    <subcellularLocation>
        <location evidence="2 7">Cytoplasm</location>
    </subcellularLocation>
</comment>
<organism evidence="10 11">
    <name type="scientific">Gluconacetobacter takamatsuzukensis</name>
    <dbReference type="NCBI Taxonomy" id="1286190"/>
    <lineage>
        <taxon>Bacteria</taxon>
        <taxon>Pseudomonadati</taxon>
        <taxon>Pseudomonadota</taxon>
        <taxon>Alphaproteobacteria</taxon>
        <taxon>Acetobacterales</taxon>
        <taxon>Acetobacteraceae</taxon>
        <taxon>Gluconacetobacter</taxon>
    </lineage>
</organism>
<dbReference type="NCBIfam" id="NF001859">
    <property type="entry name" value="PRK00591.1"/>
    <property type="match status" value="1"/>
</dbReference>
<dbReference type="AlphaFoldDB" id="A0A7W4KCD7"/>
<dbReference type="FunFam" id="3.30.160.20:FF:000004">
    <property type="entry name" value="Peptide chain release factor 1"/>
    <property type="match status" value="1"/>
</dbReference>
<dbReference type="NCBIfam" id="TIGR00019">
    <property type="entry name" value="prfA"/>
    <property type="match status" value="1"/>
</dbReference>
<comment type="similarity">
    <text evidence="3 7">Belongs to the prokaryotic/mitochondrial release factor family.</text>
</comment>
<dbReference type="InterPro" id="IPR045853">
    <property type="entry name" value="Pep_chain_release_fac_I_sf"/>
</dbReference>
<dbReference type="SMART" id="SM00937">
    <property type="entry name" value="PCRF"/>
    <property type="match status" value="1"/>
</dbReference>
<dbReference type="PROSITE" id="PS00745">
    <property type="entry name" value="RF_PROK_I"/>
    <property type="match status" value="1"/>
</dbReference>
<dbReference type="PANTHER" id="PTHR43804:SF7">
    <property type="entry name" value="LD18447P"/>
    <property type="match status" value="1"/>
</dbReference>
<dbReference type="InterPro" id="IPR004373">
    <property type="entry name" value="RF-1"/>
</dbReference>
<name>A0A7W4KCD7_9PROT</name>
<evidence type="ECO:0000256" key="4">
    <source>
        <dbReference type="ARBA" id="ARBA00022481"/>
    </source>
</evidence>
<dbReference type="Pfam" id="PF03462">
    <property type="entry name" value="PCRF"/>
    <property type="match status" value="1"/>
</dbReference>
<dbReference type="FunFam" id="3.30.70.1660:FF:000002">
    <property type="entry name" value="Peptide chain release factor 1"/>
    <property type="match status" value="1"/>
</dbReference>
<dbReference type="InterPro" id="IPR005139">
    <property type="entry name" value="PCRF"/>
</dbReference>
<evidence type="ECO:0000256" key="7">
    <source>
        <dbReference type="HAMAP-Rule" id="MF_00093"/>
    </source>
</evidence>
<dbReference type="Proteomes" id="UP000540556">
    <property type="component" value="Unassembled WGS sequence"/>
</dbReference>
<accession>A0A7W4KCD7</accession>
<sequence length="352" mass="39348">MGLDDRLDRIVGRSEELQDMLAQGLVGEAFSKASREYAELEPIVSRIGALRQAEREAMQSESLLADPEMRELAEAELGELRDRITELRHDIRIAMLPRDEADERSAILEIRPAAGGDEAALFAAQLFDAYRRYAALRGWRFEVMEFDESELGGLREGMATIAGRGVFARLKYESGVHRVQRVPATESQGRIHTSTVTVAMLPEAGEVDVQINDSDLRIDVYRASGAGGQHVNKTESAVRITHLPTGVVVAMQEEKSQHKNRAKAMKILMARLYERERATAHASRAADRKSQVGTGDRSERIRTYNFPQGRVTDHRINLTAYKIDRVMLGEFDEFIDALIQDEQATLLAAEGL</sequence>
<dbReference type="SUPFAM" id="SSF75620">
    <property type="entry name" value="Release factor"/>
    <property type="match status" value="1"/>
</dbReference>
<feature type="domain" description="Prokaryotic-type class I peptide chain release factors" evidence="9">
    <location>
        <begin position="222"/>
        <end position="238"/>
    </location>
</feature>
<evidence type="ECO:0000256" key="2">
    <source>
        <dbReference type="ARBA" id="ARBA00004496"/>
    </source>
</evidence>
<dbReference type="Gene3D" id="3.30.70.1660">
    <property type="match status" value="1"/>
</dbReference>
<dbReference type="Gene3D" id="6.10.140.1950">
    <property type="match status" value="1"/>
</dbReference>
<dbReference type="PANTHER" id="PTHR43804">
    <property type="entry name" value="LD18447P"/>
    <property type="match status" value="1"/>
</dbReference>
<dbReference type="RefSeq" id="WP_182948279.1">
    <property type="nucleotide sequence ID" value="NZ_JABEQK010000003.1"/>
</dbReference>
<evidence type="ECO:0000256" key="3">
    <source>
        <dbReference type="ARBA" id="ARBA00010835"/>
    </source>
</evidence>
<evidence type="ECO:0000256" key="5">
    <source>
        <dbReference type="ARBA" id="ARBA00022490"/>
    </source>
</evidence>
<comment type="function">
    <text evidence="1 7">Peptide chain release factor 1 directs the termination of translation in response to the peptide chain termination codons UAG and UAA.</text>
</comment>
<proteinExistence type="inferred from homology"/>
<dbReference type="GO" id="GO:0016149">
    <property type="term" value="F:translation release factor activity, codon specific"/>
    <property type="evidence" value="ECO:0007669"/>
    <property type="project" value="UniProtKB-UniRule"/>
</dbReference>
<feature type="modified residue" description="N5-methylglutamine" evidence="7">
    <location>
        <position position="229"/>
    </location>
</feature>
<dbReference type="GO" id="GO:0005829">
    <property type="term" value="C:cytosol"/>
    <property type="evidence" value="ECO:0007669"/>
    <property type="project" value="UniProtKB-ARBA"/>
</dbReference>
<dbReference type="InterPro" id="IPR050057">
    <property type="entry name" value="Prokaryotic/Mito_RF"/>
</dbReference>
<dbReference type="Pfam" id="PF00472">
    <property type="entry name" value="RF-1"/>
    <property type="match status" value="1"/>
</dbReference>
<keyword evidence="5 7" id="KW-0963">Cytoplasm</keyword>
<keyword evidence="6 7" id="KW-0648">Protein biosynthesis</keyword>
<evidence type="ECO:0000313" key="11">
    <source>
        <dbReference type="Proteomes" id="UP000540556"/>
    </source>
</evidence>
<evidence type="ECO:0000256" key="8">
    <source>
        <dbReference type="NCBIfam" id="TIGR00019"/>
    </source>
</evidence>
<reference evidence="10 11" key="1">
    <citation type="submission" date="2020-04" db="EMBL/GenBank/DDBJ databases">
        <title>Description of novel Gluconacetobacter.</title>
        <authorList>
            <person name="Sombolestani A."/>
        </authorList>
    </citation>
    <scope>NUCLEOTIDE SEQUENCE [LARGE SCALE GENOMIC DNA]</scope>
    <source>
        <strain evidence="10 11">LMG 27800</strain>
    </source>
</reference>
<dbReference type="EMBL" id="JABEQK010000003">
    <property type="protein sequence ID" value="MBB2204333.1"/>
    <property type="molecule type" value="Genomic_DNA"/>
</dbReference>
<comment type="caution">
    <text evidence="10">The sequence shown here is derived from an EMBL/GenBank/DDBJ whole genome shotgun (WGS) entry which is preliminary data.</text>
</comment>
<evidence type="ECO:0000256" key="6">
    <source>
        <dbReference type="ARBA" id="ARBA00022917"/>
    </source>
</evidence>
<keyword evidence="11" id="KW-1185">Reference proteome</keyword>